<evidence type="ECO:0000256" key="7">
    <source>
        <dbReference type="ARBA" id="ARBA00022679"/>
    </source>
</evidence>
<keyword evidence="10" id="KW-0677">Repeat</keyword>
<dbReference type="SUPFAM" id="SSF52058">
    <property type="entry name" value="L domain-like"/>
    <property type="match status" value="3"/>
</dbReference>
<dbReference type="InterPro" id="IPR011009">
    <property type="entry name" value="Kinase-like_dom_sf"/>
</dbReference>
<keyword evidence="14" id="KW-1133">Transmembrane helix</keyword>
<evidence type="ECO:0000256" key="11">
    <source>
        <dbReference type="ARBA" id="ARBA00022741"/>
    </source>
</evidence>
<evidence type="ECO:0000256" key="17">
    <source>
        <dbReference type="ARBA" id="ARBA00023180"/>
    </source>
</evidence>
<evidence type="ECO:0000256" key="8">
    <source>
        <dbReference type="ARBA" id="ARBA00022692"/>
    </source>
</evidence>
<sequence length="1098" mass="120036">MLRQVSWMNFSCDFREHHDHVGLGAGFTSTELVWVAFINRFRVQRIENYKAFTVLSGFKAKRCSPSSPPPSSFWSSQPPPPTFHSLTLSSPSLKASHNPHSACFSGTTPCHPANGRVSPALPTQQASPQSTSRALGLSGQLSSSAPHLCRITTLREIILSYNNFSGPIPPSLFHCPSLTSLRLGFNSLSGPIPPDVLLATHLTELVLSNNFLSGSIPKQLLRLPHLQLLNLHSNNLTGPLPDFPPSCSVSKLNLNKNILSGPLPPTLSNCVNLTEFLVSSNKLSGIITSDAFVGLRSLQCLFMENNDFTGELPRSLLGLTGLTVLVLSKNQFNGTIPEAIGHLQSLTEIFLWGNNLTGPIPRSVGTLALLKTLELSSNQLVGPLPSELGNCSSLVELLLQFNLIGGPIPPEISNLKKLEKLYLFDNELEGIIPPQIGNMTSLIDLQLYNNSLSFRIPAEVVYLRNLRYMSLAFNKLSGEVPGELGRNLSYGLVKLDLTGNDFHGPIPPYLCEGGKLYALVIGINRFNGSFPTSIAGCSSLWRFTSKNNLLHGSIPDNMPANPGISYMDLSNNFFDGHIPSILGSWTNLSMLNISNNLLSGSIPPELGNLKKLGKLSLSANKLNGSIPSELGNCTELLELVLSNNLLSGRIPAEIVIFLELQLGDNMLEGSIPSSLGSLQYISTALNLSSNRLNGSIPPSLGQLRGLEVLDLSNNFLSGEIPSRLSDMVALTFVNVSSNQLSGRLPEGWIKFLNSSPASFSGMRIATYVAAGRAQDGSSHLPSSIRSVDSVADFPEDLTYEDILRATENLSEKYVIGRGKHGTVYRTEFEAGKLWAVKRVDLSQSCFILEMKVLSSVKHRNLVKVAGYCVKDGFGMIIYEYMPGGTLFDTLHDRKTQVALDWETRHRIALGIAQGLSYLHHDCVPRIVHRDVKSNNILMDSDLEPKIGDFGTAKLLGDAESSSTVSVVVGTLGYIAPEIGYSTKVTEKSDVYSYGVVLLELLCRKLAVDPNFEDGVDIVTWIRSKLENADMFSRLSLLDVEMQYWMEDEKNKALELLDLAISCTKVAFEARPSMREVVGMLMKMKGRETKKEDKKKTSF</sequence>
<dbReference type="FunFam" id="1.10.510.10:FF:000569">
    <property type="entry name" value="Serine/threonine-protein kinase-like protein CCR4"/>
    <property type="match status" value="1"/>
</dbReference>
<evidence type="ECO:0000256" key="9">
    <source>
        <dbReference type="ARBA" id="ARBA00022729"/>
    </source>
</evidence>
<dbReference type="Gene3D" id="3.30.200.20">
    <property type="entry name" value="Phosphorylase Kinase, domain 1"/>
    <property type="match status" value="1"/>
</dbReference>
<keyword evidence="7" id="KW-0808">Transferase</keyword>
<dbReference type="PROSITE" id="PS00107">
    <property type="entry name" value="PROTEIN_KINASE_ATP"/>
    <property type="match status" value="1"/>
</dbReference>
<dbReference type="FunFam" id="3.80.10.10:FF:000041">
    <property type="entry name" value="LRR receptor-like serine/threonine-protein kinase ERECTA"/>
    <property type="match status" value="1"/>
</dbReference>
<evidence type="ECO:0000256" key="3">
    <source>
        <dbReference type="ARBA" id="ARBA00022475"/>
    </source>
</evidence>
<dbReference type="GO" id="GO:0005886">
    <property type="term" value="C:plasma membrane"/>
    <property type="evidence" value="ECO:0007669"/>
    <property type="project" value="UniProtKB-SubCell"/>
</dbReference>
<evidence type="ECO:0000256" key="20">
    <source>
        <dbReference type="PROSITE-ProRule" id="PRU10141"/>
    </source>
</evidence>
<dbReference type="GeneID" id="120258582"/>
<comment type="catalytic activity">
    <reaction evidence="19">
        <text>L-seryl-[protein] + ATP = O-phospho-L-seryl-[protein] + ADP + H(+)</text>
        <dbReference type="Rhea" id="RHEA:17989"/>
        <dbReference type="Rhea" id="RHEA-COMP:9863"/>
        <dbReference type="Rhea" id="RHEA-COMP:11604"/>
        <dbReference type="ChEBI" id="CHEBI:15378"/>
        <dbReference type="ChEBI" id="CHEBI:29999"/>
        <dbReference type="ChEBI" id="CHEBI:30616"/>
        <dbReference type="ChEBI" id="CHEBI:83421"/>
        <dbReference type="ChEBI" id="CHEBI:456216"/>
        <dbReference type="EC" id="2.7.11.1"/>
    </reaction>
</comment>
<evidence type="ECO:0000256" key="15">
    <source>
        <dbReference type="ARBA" id="ARBA00023136"/>
    </source>
</evidence>
<organism evidence="23 24">
    <name type="scientific">Dioscorea cayennensis subsp. rotundata</name>
    <name type="common">White Guinea yam</name>
    <name type="synonym">Dioscorea rotundata</name>
    <dbReference type="NCBI Taxonomy" id="55577"/>
    <lineage>
        <taxon>Eukaryota</taxon>
        <taxon>Viridiplantae</taxon>
        <taxon>Streptophyta</taxon>
        <taxon>Embryophyta</taxon>
        <taxon>Tracheophyta</taxon>
        <taxon>Spermatophyta</taxon>
        <taxon>Magnoliopsida</taxon>
        <taxon>Liliopsida</taxon>
        <taxon>Dioscoreales</taxon>
        <taxon>Dioscoreaceae</taxon>
        <taxon>Dioscorea</taxon>
    </lineage>
</organism>
<feature type="compositionally biased region" description="Polar residues" evidence="21">
    <location>
        <begin position="121"/>
        <end position="131"/>
    </location>
</feature>
<evidence type="ECO:0000256" key="12">
    <source>
        <dbReference type="ARBA" id="ARBA00022777"/>
    </source>
</evidence>
<dbReference type="GO" id="GO:0005524">
    <property type="term" value="F:ATP binding"/>
    <property type="evidence" value="ECO:0007669"/>
    <property type="project" value="UniProtKB-UniRule"/>
</dbReference>
<dbReference type="InterPro" id="IPR001611">
    <property type="entry name" value="Leu-rich_rpt"/>
</dbReference>
<keyword evidence="17" id="KW-0325">Glycoprotein</keyword>
<keyword evidence="5" id="KW-0597">Phosphoprotein</keyword>
<dbReference type="EC" id="2.7.11.1" evidence="2"/>
<evidence type="ECO:0000256" key="18">
    <source>
        <dbReference type="ARBA" id="ARBA00047899"/>
    </source>
</evidence>
<keyword evidence="11 20" id="KW-0547">Nucleotide-binding</keyword>
<dbReference type="SMART" id="SM00220">
    <property type="entry name" value="S_TKc"/>
    <property type="match status" value="1"/>
</dbReference>
<evidence type="ECO:0000256" key="1">
    <source>
        <dbReference type="ARBA" id="ARBA00004162"/>
    </source>
</evidence>
<protein>
    <recommendedName>
        <fullName evidence="2">non-specific serine/threonine protein kinase</fullName>
        <ecNumber evidence="2">2.7.11.1</ecNumber>
    </recommendedName>
</protein>
<dbReference type="PROSITE" id="PS50011">
    <property type="entry name" value="PROTEIN_KINASE_DOM"/>
    <property type="match status" value="1"/>
</dbReference>
<dbReference type="InterPro" id="IPR032675">
    <property type="entry name" value="LRR_dom_sf"/>
</dbReference>
<dbReference type="SMART" id="SM00369">
    <property type="entry name" value="LRR_TYP"/>
    <property type="match status" value="8"/>
</dbReference>
<dbReference type="InterPro" id="IPR008271">
    <property type="entry name" value="Ser/Thr_kinase_AS"/>
</dbReference>
<evidence type="ECO:0000256" key="5">
    <source>
        <dbReference type="ARBA" id="ARBA00022553"/>
    </source>
</evidence>
<dbReference type="InterPro" id="IPR017441">
    <property type="entry name" value="Protein_kinase_ATP_BS"/>
</dbReference>
<dbReference type="InterPro" id="IPR000719">
    <property type="entry name" value="Prot_kinase_dom"/>
</dbReference>
<keyword evidence="16" id="KW-0675">Receptor</keyword>
<dbReference type="PANTHER" id="PTHR48053:SF160">
    <property type="entry name" value="PROTEIN KINASE DOMAIN-CONTAINING PROTEIN"/>
    <property type="match status" value="1"/>
</dbReference>
<dbReference type="InterPro" id="IPR003591">
    <property type="entry name" value="Leu-rich_rpt_typical-subtyp"/>
</dbReference>
<evidence type="ECO:0000256" key="4">
    <source>
        <dbReference type="ARBA" id="ARBA00022527"/>
    </source>
</evidence>
<accession>A0AB40B402</accession>
<reference evidence="24" key="1">
    <citation type="submission" date="2025-08" db="UniProtKB">
        <authorList>
            <consortium name="RefSeq"/>
        </authorList>
    </citation>
    <scope>IDENTIFICATION</scope>
</reference>
<dbReference type="GO" id="GO:0004674">
    <property type="term" value="F:protein serine/threonine kinase activity"/>
    <property type="evidence" value="ECO:0007669"/>
    <property type="project" value="UniProtKB-KW"/>
</dbReference>
<keyword evidence="15" id="KW-0472">Membrane</keyword>
<evidence type="ECO:0000313" key="23">
    <source>
        <dbReference type="Proteomes" id="UP001515500"/>
    </source>
</evidence>
<evidence type="ECO:0000256" key="19">
    <source>
        <dbReference type="ARBA" id="ARBA00048679"/>
    </source>
</evidence>
<evidence type="ECO:0000259" key="22">
    <source>
        <dbReference type="PROSITE" id="PS50011"/>
    </source>
</evidence>
<comment type="catalytic activity">
    <reaction evidence="18">
        <text>L-threonyl-[protein] + ATP = O-phospho-L-threonyl-[protein] + ADP + H(+)</text>
        <dbReference type="Rhea" id="RHEA:46608"/>
        <dbReference type="Rhea" id="RHEA-COMP:11060"/>
        <dbReference type="Rhea" id="RHEA-COMP:11605"/>
        <dbReference type="ChEBI" id="CHEBI:15378"/>
        <dbReference type="ChEBI" id="CHEBI:30013"/>
        <dbReference type="ChEBI" id="CHEBI:30616"/>
        <dbReference type="ChEBI" id="CHEBI:61977"/>
        <dbReference type="ChEBI" id="CHEBI:456216"/>
        <dbReference type="EC" id="2.7.11.1"/>
    </reaction>
</comment>
<evidence type="ECO:0000256" key="13">
    <source>
        <dbReference type="ARBA" id="ARBA00022840"/>
    </source>
</evidence>
<keyword evidence="4" id="KW-0723">Serine/threonine-protein kinase</keyword>
<dbReference type="AlphaFoldDB" id="A0AB40B402"/>
<dbReference type="FunFam" id="3.80.10.10:FF:000383">
    <property type="entry name" value="Leucine-rich repeat receptor protein kinase EMS1"/>
    <property type="match status" value="2"/>
</dbReference>
<dbReference type="PROSITE" id="PS00108">
    <property type="entry name" value="PROTEIN_KINASE_ST"/>
    <property type="match status" value="1"/>
</dbReference>
<evidence type="ECO:0000256" key="16">
    <source>
        <dbReference type="ARBA" id="ARBA00023170"/>
    </source>
</evidence>
<name>A0AB40B402_DIOCR</name>
<evidence type="ECO:0000256" key="14">
    <source>
        <dbReference type="ARBA" id="ARBA00022989"/>
    </source>
</evidence>
<evidence type="ECO:0000256" key="2">
    <source>
        <dbReference type="ARBA" id="ARBA00012513"/>
    </source>
</evidence>
<dbReference type="FunFam" id="3.80.10.10:FF:000095">
    <property type="entry name" value="LRR receptor-like serine/threonine-protein kinase GSO1"/>
    <property type="match status" value="1"/>
</dbReference>
<feature type="region of interest" description="Disordered" evidence="21">
    <location>
        <begin position="114"/>
        <end position="137"/>
    </location>
</feature>
<dbReference type="RefSeq" id="XP_039121976.1">
    <property type="nucleotide sequence ID" value="XM_039266042.1"/>
</dbReference>
<keyword evidence="3" id="KW-1003">Cell membrane</keyword>
<evidence type="ECO:0000256" key="6">
    <source>
        <dbReference type="ARBA" id="ARBA00022614"/>
    </source>
</evidence>
<keyword evidence="23" id="KW-1185">Reference proteome</keyword>
<dbReference type="Pfam" id="PF13855">
    <property type="entry name" value="LRR_8"/>
    <property type="match status" value="2"/>
</dbReference>
<evidence type="ECO:0000256" key="21">
    <source>
        <dbReference type="SAM" id="MobiDB-lite"/>
    </source>
</evidence>
<dbReference type="Gene3D" id="1.10.510.10">
    <property type="entry name" value="Transferase(Phosphotransferase) domain 1"/>
    <property type="match status" value="1"/>
</dbReference>
<dbReference type="CDD" id="cd14066">
    <property type="entry name" value="STKc_IRAK"/>
    <property type="match status" value="1"/>
</dbReference>
<keyword evidence="13 20" id="KW-0067">ATP-binding</keyword>
<keyword evidence="12" id="KW-0418">Kinase</keyword>
<feature type="domain" description="Protein kinase" evidence="22">
    <location>
        <begin position="809"/>
        <end position="1083"/>
    </location>
</feature>
<comment type="subcellular location">
    <subcellularLocation>
        <location evidence="1">Cell membrane</location>
        <topology evidence="1">Single-pass membrane protein</topology>
    </subcellularLocation>
</comment>
<evidence type="ECO:0000313" key="24">
    <source>
        <dbReference type="RefSeq" id="XP_039121976.1"/>
    </source>
</evidence>
<dbReference type="PANTHER" id="PTHR48053">
    <property type="entry name" value="LEUCINE RICH REPEAT FAMILY PROTEIN, EXPRESSED"/>
    <property type="match status" value="1"/>
</dbReference>
<proteinExistence type="predicted"/>
<gene>
    <name evidence="24" type="primary">LOC120258582</name>
</gene>
<dbReference type="Pfam" id="PF00560">
    <property type="entry name" value="LRR_1"/>
    <property type="match status" value="8"/>
</dbReference>
<keyword evidence="6" id="KW-0433">Leucine-rich repeat</keyword>
<evidence type="ECO:0000256" key="10">
    <source>
        <dbReference type="ARBA" id="ARBA00022737"/>
    </source>
</evidence>
<dbReference type="Pfam" id="PF00069">
    <property type="entry name" value="Pkinase"/>
    <property type="match status" value="1"/>
</dbReference>
<feature type="binding site" evidence="20">
    <location>
        <position position="837"/>
    </location>
    <ligand>
        <name>ATP</name>
        <dbReference type="ChEBI" id="CHEBI:30616"/>
    </ligand>
</feature>
<dbReference type="Proteomes" id="UP001515500">
    <property type="component" value="Chromosome 4"/>
</dbReference>
<dbReference type="SUPFAM" id="SSF56112">
    <property type="entry name" value="Protein kinase-like (PK-like)"/>
    <property type="match status" value="1"/>
</dbReference>
<dbReference type="InterPro" id="IPR051716">
    <property type="entry name" value="Plant_RL_S/T_kinase"/>
</dbReference>
<keyword evidence="9" id="KW-0732">Signal</keyword>
<dbReference type="Gene3D" id="3.80.10.10">
    <property type="entry name" value="Ribonuclease Inhibitor"/>
    <property type="match status" value="4"/>
</dbReference>
<keyword evidence="8" id="KW-0812">Transmembrane</keyword>